<evidence type="ECO:0000256" key="11">
    <source>
        <dbReference type="ARBA" id="ARBA00022837"/>
    </source>
</evidence>
<feature type="binding site" evidence="15">
    <location>
        <position position="626"/>
    </location>
    <ligand>
        <name>Ca(2+)</name>
        <dbReference type="ChEBI" id="CHEBI:29108"/>
    </ligand>
</feature>
<dbReference type="CDD" id="cd04056">
    <property type="entry name" value="Peptidases_S53"/>
    <property type="match status" value="1"/>
</dbReference>
<keyword evidence="11 15" id="KW-0106">Calcium</keyword>
<dbReference type="PANTHER" id="PTHR14218">
    <property type="entry name" value="PROTEASE S8 TRIPEPTIDYL PEPTIDASE I CLN2"/>
    <property type="match status" value="1"/>
</dbReference>
<dbReference type="GO" id="GO:0008240">
    <property type="term" value="F:tripeptidyl-peptidase activity"/>
    <property type="evidence" value="ECO:0007669"/>
    <property type="project" value="UniProtKB-EC"/>
</dbReference>
<reference evidence="19" key="2">
    <citation type="journal article" name="Front. Microbiol.">
        <title>Degradative Capacity of Two Strains of Rhodonia placenta: From Phenotype to Genotype.</title>
        <authorList>
            <person name="Kolle M."/>
            <person name="Horta M.A.C."/>
            <person name="Nowrousian M."/>
            <person name="Ohm R.A."/>
            <person name="Benz J.P."/>
            <person name="Pilgard A."/>
        </authorList>
    </citation>
    <scope>NUCLEOTIDE SEQUENCE</scope>
    <source>
        <strain evidence="19">FPRL280</strain>
    </source>
</reference>
<gene>
    <name evidence="19" type="ORF">IEO21_08198</name>
</gene>
<evidence type="ECO:0000256" key="8">
    <source>
        <dbReference type="ARBA" id="ARBA00022729"/>
    </source>
</evidence>
<feature type="binding site" evidence="15">
    <location>
        <position position="628"/>
    </location>
    <ligand>
        <name>Ca(2+)</name>
        <dbReference type="ChEBI" id="CHEBI:29108"/>
    </ligand>
</feature>
<feature type="active site" description="Charge relay system" evidence="15">
    <location>
        <position position="319"/>
    </location>
</feature>
<keyword evidence="5" id="KW-0964">Secreted</keyword>
<evidence type="ECO:0000256" key="17">
    <source>
        <dbReference type="SAM" id="SignalP"/>
    </source>
</evidence>
<feature type="binding site" evidence="15">
    <location>
        <position position="608"/>
    </location>
    <ligand>
        <name>Ca(2+)</name>
        <dbReference type="ChEBI" id="CHEBI:29108"/>
    </ligand>
</feature>
<feature type="active site" description="Charge relay system" evidence="15">
    <location>
        <position position="564"/>
    </location>
</feature>
<keyword evidence="14" id="KW-0325">Glycoprotein</keyword>
<evidence type="ECO:0000256" key="13">
    <source>
        <dbReference type="ARBA" id="ARBA00023145"/>
    </source>
</evidence>
<evidence type="ECO:0000256" key="10">
    <source>
        <dbReference type="ARBA" id="ARBA00022825"/>
    </source>
</evidence>
<evidence type="ECO:0000256" key="14">
    <source>
        <dbReference type="ARBA" id="ARBA00023180"/>
    </source>
</evidence>
<dbReference type="Gene3D" id="3.40.50.200">
    <property type="entry name" value="Peptidase S8/S53 domain"/>
    <property type="match status" value="1"/>
</dbReference>
<accession>A0A8H7TZG8</accession>
<evidence type="ECO:0000256" key="6">
    <source>
        <dbReference type="ARBA" id="ARBA00022670"/>
    </source>
</evidence>
<evidence type="ECO:0000256" key="1">
    <source>
        <dbReference type="ARBA" id="ARBA00001910"/>
    </source>
</evidence>
<dbReference type="Proteomes" id="UP000639403">
    <property type="component" value="Unassembled WGS sequence"/>
</dbReference>
<evidence type="ECO:0000256" key="16">
    <source>
        <dbReference type="SAM" id="MobiDB-lite"/>
    </source>
</evidence>
<dbReference type="GO" id="GO:0006508">
    <property type="term" value="P:proteolysis"/>
    <property type="evidence" value="ECO:0007669"/>
    <property type="project" value="UniProtKB-KW"/>
</dbReference>
<feature type="binding site" evidence="15">
    <location>
        <position position="607"/>
    </location>
    <ligand>
        <name>Ca(2+)</name>
        <dbReference type="ChEBI" id="CHEBI:29108"/>
    </ligand>
</feature>
<dbReference type="PANTHER" id="PTHR14218:SF19">
    <property type="entry name" value="SERINE PROTEASE AORO, PUTATIVE (AFU_ORTHOLOGUE AFUA_6G10250)-RELATED"/>
    <property type="match status" value="1"/>
</dbReference>
<feature type="signal peptide" evidence="17">
    <location>
        <begin position="1"/>
        <end position="19"/>
    </location>
</feature>
<dbReference type="SUPFAM" id="SSF54897">
    <property type="entry name" value="Protease propeptides/inhibitors"/>
    <property type="match status" value="1"/>
</dbReference>
<feature type="active site" description="Charge relay system" evidence="15">
    <location>
        <position position="315"/>
    </location>
</feature>
<feature type="region of interest" description="Disordered" evidence="16">
    <location>
        <begin position="194"/>
        <end position="215"/>
    </location>
</feature>
<feature type="domain" description="Peptidase S53" evidence="18">
    <location>
        <begin position="238"/>
        <end position="648"/>
    </location>
</feature>
<evidence type="ECO:0000313" key="20">
    <source>
        <dbReference type="Proteomes" id="UP000639403"/>
    </source>
</evidence>
<keyword evidence="7 15" id="KW-0479">Metal-binding</keyword>
<protein>
    <recommendedName>
        <fullName evidence="4">tripeptidyl-peptidase II</fullName>
        <ecNumber evidence="4">3.4.14.10</ecNumber>
    </recommendedName>
</protein>
<keyword evidence="9 15" id="KW-0378">Hydrolase</keyword>
<evidence type="ECO:0000256" key="2">
    <source>
        <dbReference type="ARBA" id="ARBA00002451"/>
    </source>
</evidence>
<comment type="subcellular location">
    <subcellularLocation>
        <location evidence="3">Secreted</location>
        <location evidence="3">Extracellular space</location>
    </subcellularLocation>
</comment>
<proteinExistence type="predicted"/>
<sequence>MLLAFSTMAFLALCLRVFGAPASSSSHIVHESRMHVPAGWAPVRRADPGMVLPFRVGLAQPNLDNLEAFLMDVSHPESPNYGKHWSPAKVAETFRPTHESVDAVRTWLAESGVDLERVRLSAGGGWLAANVTVEEAERLLRTEYYVYQLADDEESEHVSCHEKYHLPEEVSRHVEIVTPTLHFDVKRKRAPARVEKRSIGESSPDAHAIGQPGFGTSFPETSGTIEAVAANLSACDAQITPACLRALYSFEYAPAVPHANSLAIVEYTPQAYVATDMDMFFEEFSPTQVGERPIMVSIDGGFVQTNQTGFDYNGESNLDLQYSMTLVGGAQPVTLYQAGDDVEGASFGNLLDALDASYCTFEGGDDPTFDSIYPDPYGGYEGPEDCGTVAPAYVMSTSYGYNEADLTPAYEERQCAEYAKLGLMGMTILYSSGDDGVAGNGDLCLEANGTQAVGAPRFNPSFPGTCPYVTSVGATQVNPGSTVYEPESACEQVIYSGGGFSNVFAMPSYQKIAVETYLADYPPPYAPTVYNSSGTSRGFPDISANGANYVVALNGSFWLVYGTSCSSPVSASIFSAINDARLAASKSPIGFINPTIYTPAFMAAFNDITNGTNPGCGTEGFYAEPGWDPVTGVGTPNFSKLLSLWLELP</sequence>
<evidence type="ECO:0000259" key="18">
    <source>
        <dbReference type="PROSITE" id="PS51695"/>
    </source>
</evidence>
<dbReference type="EC" id="3.4.14.10" evidence="4"/>
<feature type="chain" id="PRO_5034789838" description="tripeptidyl-peptidase II" evidence="17">
    <location>
        <begin position="20"/>
        <end position="649"/>
    </location>
</feature>
<keyword evidence="8 17" id="KW-0732">Signal</keyword>
<dbReference type="EMBL" id="JADOXO010000273">
    <property type="protein sequence ID" value="KAF9807487.1"/>
    <property type="molecule type" value="Genomic_DNA"/>
</dbReference>
<keyword evidence="10 15" id="KW-0720">Serine protease</keyword>
<dbReference type="InterPro" id="IPR015366">
    <property type="entry name" value="S53_propep"/>
</dbReference>
<name>A0A8H7TZG8_9APHY</name>
<dbReference type="GO" id="GO:0046872">
    <property type="term" value="F:metal ion binding"/>
    <property type="evidence" value="ECO:0007669"/>
    <property type="project" value="UniProtKB-UniRule"/>
</dbReference>
<dbReference type="Pfam" id="PF09286">
    <property type="entry name" value="Pro-kuma_activ"/>
    <property type="match status" value="1"/>
</dbReference>
<dbReference type="SMART" id="SM00944">
    <property type="entry name" value="Pro-kuma_activ"/>
    <property type="match status" value="1"/>
</dbReference>
<evidence type="ECO:0000256" key="5">
    <source>
        <dbReference type="ARBA" id="ARBA00022525"/>
    </source>
</evidence>
<dbReference type="CDD" id="cd11377">
    <property type="entry name" value="Pro-peptidase_S53"/>
    <property type="match status" value="1"/>
</dbReference>
<dbReference type="PROSITE" id="PS51695">
    <property type="entry name" value="SEDOLISIN"/>
    <property type="match status" value="1"/>
</dbReference>
<evidence type="ECO:0000313" key="19">
    <source>
        <dbReference type="EMBL" id="KAF9807487.1"/>
    </source>
</evidence>
<keyword evidence="12" id="KW-0843">Virulence</keyword>
<dbReference type="SUPFAM" id="SSF52743">
    <property type="entry name" value="Subtilisin-like"/>
    <property type="match status" value="1"/>
</dbReference>
<keyword evidence="6 15" id="KW-0645">Protease</keyword>
<dbReference type="AlphaFoldDB" id="A0A8H7TZG8"/>
<comment type="cofactor">
    <cofactor evidence="15">
        <name>Ca(2+)</name>
        <dbReference type="ChEBI" id="CHEBI:29108"/>
    </cofactor>
    <text evidence="15">Binds 1 Ca(2+) ion per subunit.</text>
</comment>
<evidence type="ECO:0000256" key="4">
    <source>
        <dbReference type="ARBA" id="ARBA00012462"/>
    </source>
</evidence>
<comment type="function">
    <text evidence="2">Secreted tripeptidyl-peptidase which degrades proteins at acidic pHs and is involved in virulence.</text>
</comment>
<comment type="caution">
    <text evidence="19">The sequence shown here is derived from an EMBL/GenBank/DDBJ whole genome shotgun (WGS) entry which is preliminary data.</text>
</comment>
<evidence type="ECO:0000256" key="15">
    <source>
        <dbReference type="PROSITE-ProRule" id="PRU01032"/>
    </source>
</evidence>
<reference evidence="19" key="1">
    <citation type="submission" date="2020-11" db="EMBL/GenBank/DDBJ databases">
        <authorList>
            <person name="Koelle M."/>
            <person name="Horta M.A.C."/>
            <person name="Nowrousian M."/>
            <person name="Ohm R.A."/>
            <person name="Benz P."/>
            <person name="Pilgard A."/>
        </authorList>
    </citation>
    <scope>NUCLEOTIDE SEQUENCE</scope>
    <source>
        <strain evidence="19">FPRL280</strain>
    </source>
</reference>
<evidence type="ECO:0000256" key="12">
    <source>
        <dbReference type="ARBA" id="ARBA00023026"/>
    </source>
</evidence>
<evidence type="ECO:0000256" key="3">
    <source>
        <dbReference type="ARBA" id="ARBA00004239"/>
    </source>
</evidence>
<dbReference type="GO" id="GO:0004252">
    <property type="term" value="F:serine-type endopeptidase activity"/>
    <property type="evidence" value="ECO:0007669"/>
    <property type="project" value="UniProtKB-UniRule"/>
</dbReference>
<organism evidence="19 20">
    <name type="scientific">Rhodonia placenta</name>
    <dbReference type="NCBI Taxonomy" id="104341"/>
    <lineage>
        <taxon>Eukaryota</taxon>
        <taxon>Fungi</taxon>
        <taxon>Dikarya</taxon>
        <taxon>Basidiomycota</taxon>
        <taxon>Agaricomycotina</taxon>
        <taxon>Agaricomycetes</taxon>
        <taxon>Polyporales</taxon>
        <taxon>Adustoporiaceae</taxon>
        <taxon>Rhodonia</taxon>
    </lineage>
</organism>
<dbReference type="FunFam" id="3.40.50.200:FF:000015">
    <property type="entry name" value="Tripeptidyl peptidase A"/>
    <property type="match status" value="1"/>
</dbReference>
<comment type="catalytic activity">
    <reaction evidence="1">
        <text>Release of an N-terminal tripeptide from a polypeptide.</text>
        <dbReference type="EC" id="3.4.14.10"/>
    </reaction>
</comment>
<evidence type="ECO:0000256" key="7">
    <source>
        <dbReference type="ARBA" id="ARBA00022723"/>
    </source>
</evidence>
<dbReference type="InterPro" id="IPR030400">
    <property type="entry name" value="Sedolisin_dom"/>
</dbReference>
<dbReference type="InterPro" id="IPR050819">
    <property type="entry name" value="Tripeptidyl-peptidase_I"/>
</dbReference>
<keyword evidence="13" id="KW-0865">Zymogen</keyword>
<dbReference type="GO" id="GO:0005576">
    <property type="term" value="C:extracellular region"/>
    <property type="evidence" value="ECO:0007669"/>
    <property type="project" value="UniProtKB-SubCell"/>
</dbReference>
<evidence type="ECO:0000256" key="9">
    <source>
        <dbReference type="ARBA" id="ARBA00022801"/>
    </source>
</evidence>
<dbReference type="InterPro" id="IPR036852">
    <property type="entry name" value="Peptidase_S8/S53_dom_sf"/>
</dbReference>